<organism evidence="5 6">
    <name type="scientific">Sphingomonas pokkalii</name>
    <dbReference type="NCBI Taxonomy" id="2175090"/>
    <lineage>
        <taxon>Bacteria</taxon>
        <taxon>Pseudomonadati</taxon>
        <taxon>Pseudomonadota</taxon>
        <taxon>Alphaproteobacteria</taxon>
        <taxon>Sphingomonadales</taxon>
        <taxon>Sphingomonadaceae</taxon>
        <taxon>Sphingomonas</taxon>
    </lineage>
</organism>
<name>A0A2U0SD49_9SPHN</name>
<comment type="caution">
    <text evidence="5">The sequence shown here is derived from an EMBL/GenBank/DDBJ whole genome shotgun (WGS) entry which is preliminary data.</text>
</comment>
<protein>
    <submittedName>
        <fullName evidence="5">Polyphosphate kinase</fullName>
    </submittedName>
</protein>
<sequence length="258" mass="30114">MTIDLSDYEAGLSLDGDYETELAKLQKRLSHIQTAHIIHKRRAIVAFEGWDAAGKGGVIKRLTAEWDPRYYEVWPISAPTQEELSHHFLWRFWQRLPAQHNIAVFDRTWYGRVLVERVEGFASERDWRRGYAEINDFEAQQVDNGATLVKIFLHVTQKTQDKRLRDRLTHPWKRWKTGAEDFRNRARRADYLDAMHEMFHETNTPHARWTVIDGNHKKAARIAALTAIAEQLEKHVPMVPPELDPEVVKVATEALGKF</sequence>
<feature type="domain" description="Polyphosphate kinase-2-related" evidence="4">
    <location>
        <begin position="17"/>
        <end position="234"/>
    </location>
</feature>
<keyword evidence="2" id="KW-0808">Transferase</keyword>
<dbReference type="AlphaFoldDB" id="A0A2U0SD49"/>
<accession>A0A2U0SD49</accession>
<dbReference type="GO" id="GO:0008976">
    <property type="term" value="F:polyphosphate kinase activity"/>
    <property type="evidence" value="ECO:0007669"/>
    <property type="project" value="InterPro"/>
</dbReference>
<dbReference type="Proteomes" id="UP000245890">
    <property type="component" value="Unassembled WGS sequence"/>
</dbReference>
<evidence type="ECO:0000313" key="6">
    <source>
        <dbReference type="Proteomes" id="UP000245890"/>
    </source>
</evidence>
<dbReference type="PANTHER" id="PTHR34383:SF3">
    <property type="entry name" value="POLYPHOSPHATE:AMP PHOSPHOTRANSFERASE"/>
    <property type="match status" value="1"/>
</dbReference>
<dbReference type="PANTHER" id="PTHR34383">
    <property type="entry name" value="POLYPHOSPHATE:AMP PHOSPHOTRANSFERASE-RELATED"/>
    <property type="match status" value="1"/>
</dbReference>
<keyword evidence="3 5" id="KW-0418">Kinase</keyword>
<evidence type="ECO:0000256" key="1">
    <source>
        <dbReference type="ARBA" id="ARBA00009924"/>
    </source>
</evidence>
<proteinExistence type="inferred from homology"/>
<dbReference type="EMBL" id="QENQ01000001">
    <property type="protein sequence ID" value="PVX29250.1"/>
    <property type="molecule type" value="Genomic_DNA"/>
</dbReference>
<evidence type="ECO:0000256" key="3">
    <source>
        <dbReference type="ARBA" id="ARBA00022777"/>
    </source>
</evidence>
<dbReference type="RefSeq" id="WP_116468689.1">
    <property type="nucleotide sequence ID" value="NZ_QENQ01000001.1"/>
</dbReference>
<comment type="similarity">
    <text evidence="1">Belongs to the polyphosphate kinase 2 (PPK2) family. Class I subfamily.</text>
</comment>
<dbReference type="InterPro" id="IPR027417">
    <property type="entry name" value="P-loop_NTPase"/>
</dbReference>
<dbReference type="SUPFAM" id="SSF52540">
    <property type="entry name" value="P-loop containing nucleoside triphosphate hydrolases"/>
    <property type="match status" value="1"/>
</dbReference>
<dbReference type="InterPro" id="IPR016898">
    <property type="entry name" value="Polyphosphate_phosphotransfera"/>
</dbReference>
<dbReference type="Pfam" id="PF03976">
    <property type="entry name" value="PPK2"/>
    <property type="match status" value="1"/>
</dbReference>
<dbReference type="PIRSF" id="PIRSF028756">
    <property type="entry name" value="PPK2_prd"/>
    <property type="match status" value="1"/>
</dbReference>
<dbReference type="InterPro" id="IPR022488">
    <property type="entry name" value="PPK2-related"/>
</dbReference>
<gene>
    <name evidence="5" type="ORF">DD559_07835</name>
</gene>
<evidence type="ECO:0000256" key="2">
    <source>
        <dbReference type="ARBA" id="ARBA00022679"/>
    </source>
</evidence>
<evidence type="ECO:0000313" key="5">
    <source>
        <dbReference type="EMBL" id="PVX29250.1"/>
    </source>
</evidence>
<reference evidence="5 6" key="1">
    <citation type="submission" date="2018-05" db="EMBL/GenBank/DDBJ databases">
        <title>Description of Sphingomonas pokkalii sp nov, isolated from the rhizosphere of saline tolerant pokkali rice and its draft genome analysis.</title>
        <authorList>
            <person name="Menon R."/>
            <person name="Kumari S."/>
            <person name="Rameshkumar N."/>
        </authorList>
    </citation>
    <scope>NUCLEOTIDE SEQUENCE [LARGE SCALE GENOMIC DNA]</scope>
    <source>
        <strain evidence="5 6">L3B27</strain>
    </source>
</reference>
<dbReference type="OrthoDB" id="9775224at2"/>
<evidence type="ECO:0000259" key="4">
    <source>
        <dbReference type="Pfam" id="PF03976"/>
    </source>
</evidence>
<dbReference type="Gene3D" id="3.40.50.300">
    <property type="entry name" value="P-loop containing nucleotide triphosphate hydrolases"/>
    <property type="match status" value="1"/>
</dbReference>
<keyword evidence="6" id="KW-1185">Reference proteome</keyword>